<dbReference type="InterPro" id="IPR029063">
    <property type="entry name" value="SAM-dependent_MTases_sf"/>
</dbReference>
<dbReference type="GO" id="GO:0008168">
    <property type="term" value="F:methyltransferase activity"/>
    <property type="evidence" value="ECO:0007669"/>
    <property type="project" value="UniProtKB-KW"/>
</dbReference>
<dbReference type="Pfam" id="PF13847">
    <property type="entry name" value="Methyltransf_31"/>
    <property type="match status" value="1"/>
</dbReference>
<dbReference type="OrthoDB" id="411785at2759"/>
<evidence type="ECO:0000256" key="3">
    <source>
        <dbReference type="ARBA" id="ARBA00022679"/>
    </source>
</evidence>
<sequence length="521" mass="59277">MNCIEQTKVSASTDLKVLPAKNIQYGTKEYWQQRYMQEAEECFDWFKTYKDLEALFEKHIGSKGARILMLGCGNSMLSGDMYEAGYQNIVNVDYSDVVIEQMRQRTNHMNKMKWEVMDVRELGMDDGSIDVAIDKGTLDALMCEKGDVWEPSAELCENVGREVSEVDRVLATGGKFIWITFGQPHFRRRHLERDSWDIEIEKLNDGGFDYFVYIMTKKAIDVYVRLLQGTNDMAFQNLFVPRARLATFNVLLRIEDLNNVPPLNGVFYAKWKCQDHNGTTPRHVLFSFSRWFPLLTAKCAGFTQWKKKLMFPSQRTACSLRASLGLLSNSSNNSIKGSRVFVRRKEREEESLAACLIYFEVYSHVRMKVGTLTINLSEYALLSGSSRRYFLQESKLNCTLKISGPDSYQVPALDRSMVLTDLNDMIANEGNSSRAARENSSMGNSFGSKQHSTKNNLRNANSGSSIHTNTTRSNTTEASQSRALLPIDDTNVRELAPFQRSSKKNQQIVDDVFFSSPGLPT</sequence>
<keyword evidence="3" id="KW-0808">Transferase</keyword>
<dbReference type="Gene3D" id="3.40.50.150">
    <property type="entry name" value="Vaccinia Virus protein VP39"/>
    <property type="match status" value="1"/>
</dbReference>
<feature type="compositionally biased region" description="Polar residues" evidence="4">
    <location>
        <begin position="431"/>
        <end position="482"/>
    </location>
</feature>
<dbReference type="Proteomes" id="UP001151518">
    <property type="component" value="Unassembled WGS sequence"/>
</dbReference>
<dbReference type="CDD" id="cd02440">
    <property type="entry name" value="AdoMet_MTases"/>
    <property type="match status" value="1"/>
</dbReference>
<dbReference type="InterPro" id="IPR025714">
    <property type="entry name" value="Methyltranfer_dom"/>
</dbReference>
<feature type="domain" description="C2 NT-type" evidence="5">
    <location>
        <begin position="238"/>
        <end position="408"/>
    </location>
</feature>
<dbReference type="PANTHER" id="PTHR12176">
    <property type="entry name" value="SAM-DEPENDENT METHYLTRANSFERASE SUPERFAMILY PROTEIN"/>
    <property type="match status" value="1"/>
</dbReference>
<dbReference type="PANTHER" id="PTHR12176:SF80">
    <property type="entry name" value="EEF1A LYSINE METHYLTRANSFERASE 4"/>
    <property type="match status" value="1"/>
</dbReference>
<dbReference type="InterPro" id="IPR051419">
    <property type="entry name" value="Lys/N-term_MeTrsfase_sf"/>
</dbReference>
<name>A0A9W8G636_9FUNG</name>
<gene>
    <name evidence="6" type="ORF">GGI25_003349</name>
</gene>
<evidence type="ECO:0000256" key="1">
    <source>
        <dbReference type="ARBA" id="ARBA00008361"/>
    </source>
</evidence>
<comment type="caution">
    <text evidence="6">The sequence shown here is derived from an EMBL/GenBank/DDBJ whole genome shotgun (WGS) entry which is preliminary data.</text>
</comment>
<evidence type="ECO:0000256" key="2">
    <source>
        <dbReference type="ARBA" id="ARBA00022603"/>
    </source>
</evidence>
<dbReference type="InterPro" id="IPR019448">
    <property type="entry name" value="NT-C2"/>
</dbReference>
<dbReference type="PROSITE" id="PS51840">
    <property type="entry name" value="C2_NT"/>
    <property type="match status" value="1"/>
</dbReference>
<reference evidence="6" key="1">
    <citation type="submission" date="2022-07" db="EMBL/GenBank/DDBJ databases">
        <title>Phylogenomic reconstructions and comparative analyses of Kickxellomycotina fungi.</title>
        <authorList>
            <person name="Reynolds N.K."/>
            <person name="Stajich J.E."/>
            <person name="Barry K."/>
            <person name="Grigoriev I.V."/>
            <person name="Crous P."/>
            <person name="Smith M.E."/>
        </authorList>
    </citation>
    <scope>NUCLEOTIDE SEQUENCE</scope>
    <source>
        <strain evidence="6">NRRL 3115</strain>
    </source>
</reference>
<organism evidence="6 7">
    <name type="scientific">Coemansia spiralis</name>
    <dbReference type="NCBI Taxonomy" id="417178"/>
    <lineage>
        <taxon>Eukaryota</taxon>
        <taxon>Fungi</taxon>
        <taxon>Fungi incertae sedis</taxon>
        <taxon>Zoopagomycota</taxon>
        <taxon>Kickxellomycotina</taxon>
        <taxon>Kickxellomycetes</taxon>
        <taxon>Kickxellales</taxon>
        <taxon>Kickxellaceae</taxon>
        <taxon>Coemansia</taxon>
    </lineage>
</organism>
<evidence type="ECO:0000259" key="5">
    <source>
        <dbReference type="PROSITE" id="PS51840"/>
    </source>
</evidence>
<keyword evidence="2" id="KW-0489">Methyltransferase</keyword>
<dbReference type="FunFam" id="3.40.50.150:FF:000217">
    <property type="entry name" value="Methyltransferase protein 13"/>
    <property type="match status" value="1"/>
</dbReference>
<evidence type="ECO:0000256" key="4">
    <source>
        <dbReference type="SAM" id="MobiDB-lite"/>
    </source>
</evidence>
<dbReference type="SUPFAM" id="SSF53335">
    <property type="entry name" value="S-adenosyl-L-methionine-dependent methyltransferases"/>
    <property type="match status" value="1"/>
</dbReference>
<evidence type="ECO:0000313" key="6">
    <source>
        <dbReference type="EMBL" id="KAJ2676814.1"/>
    </source>
</evidence>
<protein>
    <recommendedName>
        <fullName evidence="5">C2 NT-type domain-containing protein</fullName>
    </recommendedName>
</protein>
<comment type="similarity">
    <text evidence="1">Belongs to the methyltransferase superfamily.</text>
</comment>
<evidence type="ECO:0000313" key="7">
    <source>
        <dbReference type="Proteomes" id="UP001151518"/>
    </source>
</evidence>
<accession>A0A9W8G636</accession>
<dbReference type="GO" id="GO:0032259">
    <property type="term" value="P:methylation"/>
    <property type="evidence" value="ECO:0007669"/>
    <property type="project" value="UniProtKB-KW"/>
</dbReference>
<proteinExistence type="inferred from homology"/>
<dbReference type="EMBL" id="JANBTW010000036">
    <property type="protein sequence ID" value="KAJ2676814.1"/>
    <property type="molecule type" value="Genomic_DNA"/>
</dbReference>
<dbReference type="AlphaFoldDB" id="A0A9W8G636"/>
<feature type="region of interest" description="Disordered" evidence="4">
    <location>
        <begin position="431"/>
        <end position="488"/>
    </location>
</feature>